<dbReference type="AlphaFoldDB" id="A0A2N3LL44"/>
<dbReference type="Gene3D" id="3.40.50.1000">
    <property type="entry name" value="HAD superfamily/HAD-like"/>
    <property type="match status" value="1"/>
</dbReference>
<dbReference type="Proteomes" id="UP000233440">
    <property type="component" value="Unassembled WGS sequence"/>
</dbReference>
<organism evidence="1 2">
    <name type="scientific">Heyndrickxia camelliae</name>
    <dbReference type="NCBI Taxonomy" id="1707093"/>
    <lineage>
        <taxon>Bacteria</taxon>
        <taxon>Bacillati</taxon>
        <taxon>Bacillota</taxon>
        <taxon>Bacilli</taxon>
        <taxon>Bacillales</taxon>
        <taxon>Bacillaceae</taxon>
        <taxon>Heyndrickxia</taxon>
    </lineage>
</organism>
<dbReference type="PANTHER" id="PTHR43611:SF3">
    <property type="entry name" value="FLAVIN MONONUCLEOTIDE HYDROLASE 1, CHLOROPLATIC"/>
    <property type="match status" value="1"/>
</dbReference>
<evidence type="ECO:0000313" key="2">
    <source>
        <dbReference type="Proteomes" id="UP000233440"/>
    </source>
</evidence>
<proteinExistence type="predicted"/>
<dbReference type="SFLD" id="SFLDG01129">
    <property type="entry name" value="C1.5:_HAD__Beta-PGM__Phosphata"/>
    <property type="match status" value="1"/>
</dbReference>
<dbReference type="EMBL" id="PIQO01000005">
    <property type="protein sequence ID" value="PKR85259.1"/>
    <property type="molecule type" value="Genomic_DNA"/>
</dbReference>
<dbReference type="InterPro" id="IPR036412">
    <property type="entry name" value="HAD-like_sf"/>
</dbReference>
<gene>
    <name evidence="1" type="ORF">CWO92_08665</name>
</gene>
<reference evidence="1 2" key="1">
    <citation type="submission" date="2017-11" db="EMBL/GenBank/DDBJ databases">
        <title>Bacillus camelliae sp. nov., isolated from pu'er tea.</title>
        <authorList>
            <person name="Niu L."/>
        </authorList>
    </citation>
    <scope>NUCLEOTIDE SEQUENCE [LARGE SCALE GENOMIC DNA]</scope>
    <source>
        <strain evidence="1 2">7578-1</strain>
    </source>
</reference>
<dbReference type="SUPFAM" id="SSF56784">
    <property type="entry name" value="HAD-like"/>
    <property type="match status" value="1"/>
</dbReference>
<protein>
    <submittedName>
        <fullName evidence="1">HAD family hydrolase</fullName>
    </submittedName>
</protein>
<comment type="caution">
    <text evidence="1">The sequence shown here is derived from an EMBL/GenBank/DDBJ whole genome shotgun (WGS) entry which is preliminary data.</text>
</comment>
<dbReference type="OrthoDB" id="9131041at2"/>
<dbReference type="InterPro" id="IPR023214">
    <property type="entry name" value="HAD_sf"/>
</dbReference>
<dbReference type="InterPro" id="IPR006439">
    <property type="entry name" value="HAD-SF_hydro_IA"/>
</dbReference>
<sequence length="219" mass="25114">MGVTLKVIFLDAGGVLFEAFIKGDDRIRRLLVERGYPLQQIDAAILKAKEIEIPFVTNWNEEEQYFKQYYGLIARELGDIGLTNELIYFAHYAGHCELFPEVKAVLEELSKTYRLSVISNALPSMDWVFDWLGIRKYFDSIILSAFANASKPEAAIYRFALEQVGVTKEECLFIDDKIENIEGAELFGIRGLYLDRNRQDLRELLTEQQILSSSAVLKE</sequence>
<name>A0A2N3LL44_9BACI</name>
<dbReference type="NCBIfam" id="TIGR01509">
    <property type="entry name" value="HAD-SF-IA-v3"/>
    <property type="match status" value="1"/>
</dbReference>
<dbReference type="PRINTS" id="PR00413">
    <property type="entry name" value="HADHALOGNASE"/>
</dbReference>
<accession>A0A2N3LL44</accession>
<dbReference type="Pfam" id="PF00702">
    <property type="entry name" value="Hydrolase"/>
    <property type="match status" value="1"/>
</dbReference>
<keyword evidence="2" id="KW-1185">Reference proteome</keyword>
<keyword evidence="1" id="KW-0378">Hydrolase</keyword>
<evidence type="ECO:0000313" key="1">
    <source>
        <dbReference type="EMBL" id="PKR85259.1"/>
    </source>
</evidence>
<dbReference type="PANTHER" id="PTHR43611">
    <property type="entry name" value="ALPHA-D-GLUCOSE 1-PHOSPHATE PHOSPHATASE"/>
    <property type="match status" value="1"/>
</dbReference>
<dbReference type="SFLD" id="SFLDS00003">
    <property type="entry name" value="Haloacid_Dehalogenase"/>
    <property type="match status" value="1"/>
</dbReference>
<dbReference type="GO" id="GO:0016787">
    <property type="term" value="F:hydrolase activity"/>
    <property type="evidence" value="ECO:0007669"/>
    <property type="project" value="UniProtKB-KW"/>
</dbReference>